<organism evidence="6 7">
    <name type="scientific">Truncatella angustata</name>
    <dbReference type="NCBI Taxonomy" id="152316"/>
    <lineage>
        <taxon>Eukaryota</taxon>
        <taxon>Fungi</taxon>
        <taxon>Dikarya</taxon>
        <taxon>Ascomycota</taxon>
        <taxon>Pezizomycotina</taxon>
        <taxon>Sordariomycetes</taxon>
        <taxon>Xylariomycetidae</taxon>
        <taxon>Amphisphaeriales</taxon>
        <taxon>Sporocadaceae</taxon>
        <taxon>Truncatella</taxon>
    </lineage>
</organism>
<reference evidence="6" key="1">
    <citation type="journal article" date="2021" name="Nat. Commun.">
        <title>Genetic determinants of endophytism in the Arabidopsis root mycobiome.</title>
        <authorList>
            <person name="Mesny F."/>
            <person name="Miyauchi S."/>
            <person name="Thiergart T."/>
            <person name="Pickel B."/>
            <person name="Atanasova L."/>
            <person name="Karlsson M."/>
            <person name="Huettel B."/>
            <person name="Barry K.W."/>
            <person name="Haridas S."/>
            <person name="Chen C."/>
            <person name="Bauer D."/>
            <person name="Andreopoulos W."/>
            <person name="Pangilinan J."/>
            <person name="LaButti K."/>
            <person name="Riley R."/>
            <person name="Lipzen A."/>
            <person name="Clum A."/>
            <person name="Drula E."/>
            <person name="Henrissat B."/>
            <person name="Kohler A."/>
            <person name="Grigoriev I.V."/>
            <person name="Martin F.M."/>
            <person name="Hacquard S."/>
        </authorList>
    </citation>
    <scope>NUCLEOTIDE SEQUENCE</scope>
    <source>
        <strain evidence="6">MPI-SDFR-AT-0073</strain>
    </source>
</reference>
<accession>A0A9P8UPV5</accession>
<evidence type="ECO:0000313" key="6">
    <source>
        <dbReference type="EMBL" id="KAH6655931.1"/>
    </source>
</evidence>
<proteinExistence type="inferred from homology"/>
<dbReference type="Gene3D" id="3.30.465.10">
    <property type="match status" value="1"/>
</dbReference>
<dbReference type="Pfam" id="PF01565">
    <property type="entry name" value="FAD_binding_4"/>
    <property type="match status" value="1"/>
</dbReference>
<dbReference type="InterPro" id="IPR016169">
    <property type="entry name" value="FAD-bd_PCMH_sub2"/>
</dbReference>
<dbReference type="PANTHER" id="PTHR42973">
    <property type="entry name" value="BINDING OXIDOREDUCTASE, PUTATIVE (AFU_ORTHOLOGUE AFUA_1G17690)-RELATED"/>
    <property type="match status" value="1"/>
</dbReference>
<comment type="similarity">
    <text evidence="1">Belongs to the oxygen-dependent FAD-linked oxidoreductase family.</text>
</comment>
<evidence type="ECO:0000256" key="1">
    <source>
        <dbReference type="ARBA" id="ARBA00005466"/>
    </source>
</evidence>
<dbReference type="GO" id="GO:0016491">
    <property type="term" value="F:oxidoreductase activity"/>
    <property type="evidence" value="ECO:0007669"/>
    <property type="project" value="UniProtKB-KW"/>
</dbReference>
<name>A0A9P8UPV5_9PEZI</name>
<protein>
    <recommendedName>
        <fullName evidence="5">FAD-binding PCMH-type domain-containing protein</fullName>
    </recommendedName>
</protein>
<dbReference type="InterPro" id="IPR050416">
    <property type="entry name" value="FAD-linked_Oxidoreductase"/>
</dbReference>
<evidence type="ECO:0000313" key="7">
    <source>
        <dbReference type="Proteomes" id="UP000758603"/>
    </source>
</evidence>
<dbReference type="Proteomes" id="UP000758603">
    <property type="component" value="Unassembled WGS sequence"/>
</dbReference>
<comment type="caution">
    <text evidence="6">The sequence shown here is derived from an EMBL/GenBank/DDBJ whole genome shotgun (WGS) entry which is preliminary data.</text>
</comment>
<keyword evidence="3" id="KW-0274">FAD</keyword>
<dbReference type="OrthoDB" id="2151789at2759"/>
<dbReference type="AlphaFoldDB" id="A0A9P8UPV5"/>
<dbReference type="SUPFAM" id="SSF56176">
    <property type="entry name" value="FAD-binding/transporter-associated domain-like"/>
    <property type="match status" value="1"/>
</dbReference>
<dbReference type="EMBL" id="JAGPXC010000003">
    <property type="protein sequence ID" value="KAH6655931.1"/>
    <property type="molecule type" value="Genomic_DNA"/>
</dbReference>
<sequence>MGTCKRTSVPTIIRGPCSPFAIPTLRVRAYGNTRRRVSDKSRSSMARSIVTAMALSGSLGMAAAASQTCSQVASLYPDIPVDLPLSIDYTTAQTEYWSTSCGDLKPDCILTPTSTEQVAQIVQVLLSNNDTFAVKSGGHNPNNYFASVAGGPLISTKLLNEVVLDNVTETVRVGPGNRWDDVSGALDGTGYTAVGGRIGNVGVGGYLLGGGLSFMSTEYGWAANNILEFTLVLANATVLTVTEDTYPDIFLALKGGGNIYGIVTSYVLQAHPQGQVWGGNLWFDANDETTPKILAALRDFTEHYPDEKAGIILTAERTLGTLLDIWILFVYYNGPTPPVGVFDNFTAIAHTLDTTKTQSINELLSGNNWAVVKGSVYTIGTETTPLPGEASGAEVLGAYYDTWVNVSNTAALVPGVIASIAFQPMPKRIAQIARQRGGDLLDLDDDVDRIVLELDYSFLFNSDYPKIDQTMQDTYNGLKAARERFQGQGKLDADAYLPLFMNDGFYRQDYFGRLREEKKELAASVRDELDPDGLWKKRTGGFKILN</sequence>
<gene>
    <name evidence="6" type="ORF">BKA67DRAFT_562188</name>
</gene>
<feature type="domain" description="FAD-binding PCMH-type" evidence="5">
    <location>
        <begin position="102"/>
        <end position="273"/>
    </location>
</feature>
<dbReference type="RefSeq" id="XP_045960196.1">
    <property type="nucleotide sequence ID" value="XM_046102582.1"/>
</dbReference>
<evidence type="ECO:0000256" key="2">
    <source>
        <dbReference type="ARBA" id="ARBA00022630"/>
    </source>
</evidence>
<dbReference type="InterPro" id="IPR016166">
    <property type="entry name" value="FAD-bd_PCMH"/>
</dbReference>
<evidence type="ECO:0000256" key="4">
    <source>
        <dbReference type="ARBA" id="ARBA00023002"/>
    </source>
</evidence>
<dbReference type="PANTHER" id="PTHR42973:SF13">
    <property type="entry name" value="FAD-BINDING PCMH-TYPE DOMAIN-CONTAINING PROTEIN"/>
    <property type="match status" value="1"/>
</dbReference>
<dbReference type="GO" id="GO:0071949">
    <property type="term" value="F:FAD binding"/>
    <property type="evidence" value="ECO:0007669"/>
    <property type="project" value="InterPro"/>
</dbReference>
<dbReference type="GeneID" id="70131474"/>
<keyword evidence="4" id="KW-0560">Oxidoreductase</keyword>
<evidence type="ECO:0000256" key="3">
    <source>
        <dbReference type="ARBA" id="ARBA00022827"/>
    </source>
</evidence>
<dbReference type="PROSITE" id="PS51387">
    <property type="entry name" value="FAD_PCMH"/>
    <property type="match status" value="1"/>
</dbReference>
<dbReference type="InterPro" id="IPR006094">
    <property type="entry name" value="Oxid_FAD_bind_N"/>
</dbReference>
<dbReference type="InterPro" id="IPR036318">
    <property type="entry name" value="FAD-bd_PCMH-like_sf"/>
</dbReference>
<evidence type="ECO:0000259" key="5">
    <source>
        <dbReference type="PROSITE" id="PS51387"/>
    </source>
</evidence>
<keyword evidence="7" id="KW-1185">Reference proteome</keyword>
<keyword evidence="2" id="KW-0285">Flavoprotein</keyword>